<name>A0A1M6MML6_9FIRM</name>
<evidence type="ECO:0000313" key="1">
    <source>
        <dbReference type="EMBL" id="SHJ84702.1"/>
    </source>
</evidence>
<dbReference type="Proteomes" id="UP000184386">
    <property type="component" value="Unassembled WGS sequence"/>
</dbReference>
<proteinExistence type="predicted"/>
<sequence>MKETIVLFNIPVREKRLKIGKALLPLGIAVKAADKKDYLQSIDYLAGYKDMSGIKDIYDGSELEGEMIVMAGLSGAKMETVLTALKKAGVQKTCLKAVLTDTNRFWTAPELYEELIKEYNKMNEQP</sequence>
<reference evidence="1 2" key="1">
    <citation type="submission" date="2016-11" db="EMBL/GenBank/DDBJ databases">
        <authorList>
            <person name="Jaros S."/>
            <person name="Januszkiewicz K."/>
            <person name="Wedrychowicz H."/>
        </authorList>
    </citation>
    <scope>NUCLEOTIDE SEQUENCE [LARGE SCALE GENOMIC DNA]</scope>
    <source>
        <strain evidence="1 2">DSM 15929</strain>
    </source>
</reference>
<dbReference type="STRING" id="1121322.SAMN02745136_01083"/>
<dbReference type="RefSeq" id="WP_073273631.1">
    <property type="nucleotide sequence ID" value="NZ_FRAC01000007.1"/>
</dbReference>
<dbReference type="AlphaFoldDB" id="A0A1M6MML6"/>
<gene>
    <name evidence="1" type="ORF">SAMN02745136_01083</name>
</gene>
<organism evidence="1 2">
    <name type="scientific">Anaerocolumna jejuensis DSM 15929</name>
    <dbReference type="NCBI Taxonomy" id="1121322"/>
    <lineage>
        <taxon>Bacteria</taxon>
        <taxon>Bacillati</taxon>
        <taxon>Bacillota</taxon>
        <taxon>Clostridia</taxon>
        <taxon>Lachnospirales</taxon>
        <taxon>Lachnospiraceae</taxon>
        <taxon>Anaerocolumna</taxon>
    </lineage>
</organism>
<dbReference type="InterPro" id="IPR016621">
    <property type="entry name" value="UCP014543"/>
</dbReference>
<dbReference type="OrthoDB" id="1049518at2"/>
<accession>A0A1M6MML6</accession>
<protein>
    <recommendedName>
        <fullName evidence="3">DUF3783 domain-containing protein</fullName>
    </recommendedName>
</protein>
<dbReference type="EMBL" id="FRAC01000007">
    <property type="protein sequence ID" value="SHJ84702.1"/>
    <property type="molecule type" value="Genomic_DNA"/>
</dbReference>
<evidence type="ECO:0008006" key="3">
    <source>
        <dbReference type="Google" id="ProtNLM"/>
    </source>
</evidence>
<keyword evidence="2" id="KW-1185">Reference proteome</keyword>
<dbReference type="Pfam" id="PF12646">
    <property type="entry name" value="DUF3783"/>
    <property type="match status" value="1"/>
</dbReference>
<evidence type="ECO:0000313" key="2">
    <source>
        <dbReference type="Proteomes" id="UP000184386"/>
    </source>
</evidence>